<dbReference type="Proteomes" id="UP000324897">
    <property type="component" value="Chromosome 4"/>
</dbReference>
<gene>
    <name evidence="4" type="ORF">EJB05_12904</name>
</gene>
<feature type="region of interest" description="Disordered" evidence="3">
    <location>
        <begin position="213"/>
        <end position="297"/>
    </location>
</feature>
<evidence type="ECO:0000313" key="5">
    <source>
        <dbReference type="Proteomes" id="UP000324897"/>
    </source>
</evidence>
<evidence type="ECO:0000256" key="1">
    <source>
        <dbReference type="ARBA" id="ARBA00022860"/>
    </source>
</evidence>
<protein>
    <recommendedName>
        <fullName evidence="6">DUF4005 domain-containing protein</fullName>
    </recommendedName>
</protein>
<comment type="similarity">
    <text evidence="2">Belongs to the IQD family.</text>
</comment>
<feature type="compositionally biased region" description="Polar residues" evidence="3">
    <location>
        <begin position="246"/>
        <end position="269"/>
    </location>
</feature>
<dbReference type="SMART" id="SM00015">
    <property type="entry name" value="IQ"/>
    <property type="match status" value="2"/>
</dbReference>
<dbReference type="GO" id="GO:0005516">
    <property type="term" value="F:calmodulin binding"/>
    <property type="evidence" value="ECO:0007669"/>
    <property type="project" value="UniProtKB-KW"/>
</dbReference>
<keyword evidence="5" id="KW-1185">Reference proteome</keyword>
<dbReference type="Pfam" id="PF00612">
    <property type="entry name" value="IQ"/>
    <property type="match status" value="2"/>
</dbReference>
<proteinExistence type="inferred from homology"/>
<dbReference type="EMBL" id="RWGY01000007">
    <property type="protein sequence ID" value="TVU39482.1"/>
    <property type="molecule type" value="Genomic_DNA"/>
</dbReference>
<dbReference type="Gramene" id="TVU39482">
    <property type="protein sequence ID" value="TVU39482"/>
    <property type="gene ID" value="EJB05_12904"/>
</dbReference>
<feature type="compositionally biased region" description="Low complexity" evidence="3">
    <location>
        <begin position="371"/>
        <end position="382"/>
    </location>
</feature>
<dbReference type="AlphaFoldDB" id="A0A5J9VSS1"/>
<dbReference type="PANTHER" id="PTHR32295:SF11">
    <property type="entry name" value="PROTEIN IQ-DOMAIN 22"/>
    <property type="match status" value="1"/>
</dbReference>
<keyword evidence="1" id="KW-0112">Calmodulin-binding</keyword>
<evidence type="ECO:0000256" key="2">
    <source>
        <dbReference type="ARBA" id="ARBA00024341"/>
    </source>
</evidence>
<sequence>MSPLLRPLLNRVGGASVFLRDLAAVVVLPFCGFPPMDKASRCLKSLRGLCVTSCRKDNHREQHADDVADHAREETAASRVEAGASVVEVQEHEQHAIVTEAETKTIAAMDLTPPVPASETAERSGTGDDANAAAAIKVQTAFRSYLVRVILVLHCATFASSTSWICCEIRWSDMLVGDEQARKELRMLRGIVKLQALVRGQLVRRQRDERLRLLDSDGRQRTTAMTPGRWSPHHPHTEKSKAAVQDGSSSTSPQRHQQSRHNMAESSCHSRALIVSRQQRNPASESEVVMKEEEELPSTPLTCRYWLPASSSSSGGGAPRGRAAAAAASRGRIAGRQQQRRGARGLGRARGAAAPATSRSPPQGRAHLRASPGQGPSSRPRPVASDEGGPPRWIR</sequence>
<feature type="compositionally biased region" description="Low complexity" evidence="3">
    <location>
        <begin position="349"/>
        <end position="363"/>
    </location>
</feature>
<feature type="compositionally biased region" description="Low complexity" evidence="3">
    <location>
        <begin position="320"/>
        <end position="337"/>
    </location>
</feature>
<name>A0A5J9VSS1_9POAL</name>
<evidence type="ECO:0000256" key="3">
    <source>
        <dbReference type="SAM" id="MobiDB-lite"/>
    </source>
</evidence>
<dbReference type="InterPro" id="IPR000048">
    <property type="entry name" value="IQ_motif_EF-hand-BS"/>
</dbReference>
<comment type="caution">
    <text evidence="4">The sequence shown here is derived from an EMBL/GenBank/DDBJ whole genome shotgun (WGS) entry which is preliminary data.</text>
</comment>
<dbReference type="PROSITE" id="PS50096">
    <property type="entry name" value="IQ"/>
    <property type="match status" value="1"/>
</dbReference>
<evidence type="ECO:0008006" key="6">
    <source>
        <dbReference type="Google" id="ProtNLM"/>
    </source>
</evidence>
<reference evidence="4 5" key="1">
    <citation type="journal article" date="2019" name="Sci. Rep.">
        <title>A high-quality genome of Eragrostis curvula grass provides insights into Poaceae evolution and supports new strategies to enhance forage quality.</title>
        <authorList>
            <person name="Carballo J."/>
            <person name="Santos B.A.C.M."/>
            <person name="Zappacosta D."/>
            <person name="Garbus I."/>
            <person name="Selva J.P."/>
            <person name="Gallo C.A."/>
            <person name="Diaz A."/>
            <person name="Albertini E."/>
            <person name="Caccamo M."/>
            <person name="Echenique V."/>
        </authorList>
    </citation>
    <scope>NUCLEOTIDE SEQUENCE [LARGE SCALE GENOMIC DNA]</scope>
    <source>
        <strain evidence="5">cv. Victoria</strain>
        <tissue evidence="4">Leaf</tissue>
    </source>
</reference>
<feature type="region of interest" description="Disordered" evidence="3">
    <location>
        <begin position="310"/>
        <end position="395"/>
    </location>
</feature>
<dbReference type="PANTHER" id="PTHR32295">
    <property type="entry name" value="IQ-DOMAIN 5-RELATED"/>
    <property type="match status" value="1"/>
</dbReference>
<feature type="non-terminal residue" evidence="4">
    <location>
        <position position="1"/>
    </location>
</feature>
<evidence type="ECO:0000313" key="4">
    <source>
        <dbReference type="EMBL" id="TVU39482.1"/>
    </source>
</evidence>
<accession>A0A5J9VSS1</accession>
<organism evidence="4 5">
    <name type="scientific">Eragrostis curvula</name>
    <name type="common">weeping love grass</name>
    <dbReference type="NCBI Taxonomy" id="38414"/>
    <lineage>
        <taxon>Eukaryota</taxon>
        <taxon>Viridiplantae</taxon>
        <taxon>Streptophyta</taxon>
        <taxon>Embryophyta</taxon>
        <taxon>Tracheophyta</taxon>
        <taxon>Spermatophyta</taxon>
        <taxon>Magnoliopsida</taxon>
        <taxon>Liliopsida</taxon>
        <taxon>Poales</taxon>
        <taxon>Poaceae</taxon>
        <taxon>PACMAD clade</taxon>
        <taxon>Chloridoideae</taxon>
        <taxon>Eragrostideae</taxon>
        <taxon>Eragrostidinae</taxon>
        <taxon>Eragrostis</taxon>
    </lineage>
</organism>